<dbReference type="PANTHER" id="PTHR34075">
    <property type="entry name" value="BLR3430 PROTEIN"/>
    <property type="match status" value="1"/>
</dbReference>
<dbReference type="EMBL" id="JABBGM010000001">
    <property type="protein sequence ID" value="NML92685.1"/>
    <property type="molecule type" value="Genomic_DNA"/>
</dbReference>
<dbReference type="Pfam" id="PF01796">
    <property type="entry name" value="OB_ChsH2_C"/>
    <property type="match status" value="1"/>
</dbReference>
<accession>A0A7Y0BLS5</accession>
<dbReference type="InterPro" id="IPR052513">
    <property type="entry name" value="Thioester_dehydratase-like"/>
</dbReference>
<dbReference type="Proteomes" id="UP000583556">
    <property type="component" value="Unassembled WGS sequence"/>
</dbReference>
<comment type="caution">
    <text evidence="2">The sequence shown here is derived from an EMBL/GenBank/DDBJ whole genome shotgun (WGS) entry which is preliminary data.</text>
</comment>
<evidence type="ECO:0000313" key="3">
    <source>
        <dbReference type="Proteomes" id="UP000583556"/>
    </source>
</evidence>
<feature type="domain" description="ChsH2 C-terminal OB-fold" evidence="1">
    <location>
        <begin position="54"/>
        <end position="115"/>
    </location>
</feature>
<evidence type="ECO:0000313" key="2">
    <source>
        <dbReference type="EMBL" id="NML92685.1"/>
    </source>
</evidence>
<proteinExistence type="predicted"/>
<dbReference type="InterPro" id="IPR012340">
    <property type="entry name" value="NA-bd_OB-fold"/>
</dbReference>
<dbReference type="SUPFAM" id="SSF50249">
    <property type="entry name" value="Nucleic acid-binding proteins"/>
    <property type="match status" value="1"/>
</dbReference>
<protein>
    <submittedName>
        <fullName evidence="2">Zn-ribbon domain-containing OB-fold protein</fullName>
    </submittedName>
</protein>
<gene>
    <name evidence="2" type="ORF">HHL27_03230</name>
</gene>
<sequence length="139" mass="14959">MTTTEAVRPLLPVIEPNDGHPYVAGSRCKACGHTYVGTRDVCAKCTARDAMEHVQLAETGKVWAWTVVHRSFPGVATPFVDVIVDLDDGAHIKGTLVDVEPDAVTPDMPVRMVFREVIPAGADKPYLTYLFVPAQGAAA</sequence>
<dbReference type="AlphaFoldDB" id="A0A7Y0BLS5"/>
<dbReference type="InterPro" id="IPR002878">
    <property type="entry name" value="ChsH2_C"/>
</dbReference>
<name>A0A7Y0BLS5_9SPHN</name>
<dbReference type="PANTHER" id="PTHR34075:SF5">
    <property type="entry name" value="BLR3430 PROTEIN"/>
    <property type="match status" value="1"/>
</dbReference>
<dbReference type="RefSeq" id="WP_169491901.1">
    <property type="nucleotide sequence ID" value="NZ_JABBGM010000001.1"/>
</dbReference>
<evidence type="ECO:0000259" key="1">
    <source>
        <dbReference type="Pfam" id="PF01796"/>
    </source>
</evidence>
<keyword evidence="3" id="KW-1185">Reference proteome</keyword>
<reference evidence="2 3" key="1">
    <citation type="submission" date="2020-04" db="EMBL/GenBank/DDBJ databases">
        <title>Novosphingobium sp. TW-4 isolated from soil.</title>
        <authorList>
            <person name="Dahal R.H."/>
            <person name="Chaudhary D.K."/>
        </authorList>
    </citation>
    <scope>NUCLEOTIDE SEQUENCE [LARGE SCALE GENOMIC DNA]</scope>
    <source>
        <strain evidence="2 3">TW-4</strain>
    </source>
</reference>
<organism evidence="2 3">
    <name type="scientific">Novosphingobium olei</name>
    <dbReference type="NCBI Taxonomy" id="2728851"/>
    <lineage>
        <taxon>Bacteria</taxon>
        <taxon>Pseudomonadati</taxon>
        <taxon>Pseudomonadota</taxon>
        <taxon>Alphaproteobacteria</taxon>
        <taxon>Sphingomonadales</taxon>
        <taxon>Sphingomonadaceae</taxon>
        <taxon>Novosphingobium</taxon>
    </lineage>
</organism>